<keyword evidence="2" id="KW-1185">Reference proteome</keyword>
<evidence type="ECO:0000313" key="1">
    <source>
        <dbReference type="EMBL" id="EMR03636.1"/>
    </source>
</evidence>
<name>M7N8U8_9BACT</name>
<dbReference type="AlphaFoldDB" id="M7N8U8"/>
<dbReference type="RefSeq" id="WP_009194633.1">
    <property type="nucleotide sequence ID" value="NZ_AODQ01000021.1"/>
</dbReference>
<organism evidence="1 2">
    <name type="scientific">Cesiribacter andamanensis AMV16</name>
    <dbReference type="NCBI Taxonomy" id="1279009"/>
    <lineage>
        <taxon>Bacteria</taxon>
        <taxon>Pseudomonadati</taxon>
        <taxon>Bacteroidota</taxon>
        <taxon>Cytophagia</taxon>
        <taxon>Cytophagales</taxon>
        <taxon>Cesiribacteraceae</taxon>
        <taxon>Cesiribacter</taxon>
    </lineage>
</organism>
<dbReference type="Proteomes" id="UP000011910">
    <property type="component" value="Unassembled WGS sequence"/>
</dbReference>
<proteinExistence type="predicted"/>
<protein>
    <submittedName>
        <fullName evidence="1">Uncharacterized protein</fullName>
    </submittedName>
</protein>
<evidence type="ECO:0000313" key="2">
    <source>
        <dbReference type="Proteomes" id="UP000011910"/>
    </source>
</evidence>
<reference evidence="1 2" key="1">
    <citation type="journal article" date="2013" name="Genome Announc.">
        <title>Draft Genome Sequence of Cesiribacter andamanensis Strain AMV16T, Isolated from a Soil Sample from a Mud Volcano in the Andaman Islands, India.</title>
        <authorList>
            <person name="Shivaji S."/>
            <person name="Ara S."/>
            <person name="Begum Z."/>
            <person name="Srinivas T.N."/>
            <person name="Singh A."/>
            <person name="Kumar Pinnaka A."/>
        </authorList>
    </citation>
    <scope>NUCLEOTIDE SEQUENCE [LARGE SCALE GENOMIC DNA]</scope>
    <source>
        <strain evidence="1 2">AMV16</strain>
    </source>
</reference>
<accession>M7N8U8</accession>
<comment type="caution">
    <text evidence="1">The sequence shown here is derived from an EMBL/GenBank/DDBJ whole genome shotgun (WGS) entry which is preliminary data.</text>
</comment>
<sequence>MPKVTPHRQDATDYIRLSELPAPQAQRLRDWLPESYLTKLEQQHGVADDCIEYEDYEFWYDHSRPSEDTRLNEQL</sequence>
<dbReference type="EMBL" id="AODQ01000021">
    <property type="protein sequence ID" value="EMR03636.1"/>
    <property type="molecule type" value="Genomic_DNA"/>
</dbReference>
<dbReference type="OrthoDB" id="982438at2"/>
<gene>
    <name evidence="1" type="ORF">ADICEAN_01233</name>
</gene>